<dbReference type="AlphaFoldDB" id="A0A369KSU8"/>
<evidence type="ECO:0000313" key="2">
    <source>
        <dbReference type="Proteomes" id="UP000253934"/>
    </source>
</evidence>
<protein>
    <submittedName>
        <fullName evidence="1">Uncharacterized protein</fullName>
    </submittedName>
</protein>
<comment type="caution">
    <text evidence="1">The sequence shown here is derived from an EMBL/GenBank/DDBJ whole genome shotgun (WGS) entry which is preliminary data.</text>
</comment>
<keyword evidence="2" id="KW-1185">Reference proteome</keyword>
<gene>
    <name evidence="1" type="ORF">DCC88_08395</name>
</gene>
<evidence type="ECO:0000313" key="1">
    <source>
        <dbReference type="EMBL" id="RDB35785.1"/>
    </source>
</evidence>
<dbReference type="Proteomes" id="UP000253934">
    <property type="component" value="Unassembled WGS sequence"/>
</dbReference>
<dbReference type="EMBL" id="QOVW01000075">
    <property type="protein sequence ID" value="RDB35785.1"/>
    <property type="molecule type" value="Genomic_DNA"/>
</dbReference>
<accession>A0A369KSU8</accession>
<name>A0A369KSU8_9BACT</name>
<proteinExistence type="predicted"/>
<sequence length="693" mass="78652">MKEILTTDVLTKMLKQKQNLIAANPKLGNFFTDIYLPFPDIQSSIPFLPIRCFRDFNLFLDEKNTSKKTVFLSSGSTNAIQARHIFTEERLELYADNSRIGFENFLNHHNIKKDTPIISLIPPKAVWNKSSLAAMIDMLQTGGFLVDYCDVENKPDNIVQMLLKPQFQKNAIIFGTTFHHLLVAEHTKKQQITDLFKGKSLALIDTGGTKGRTQTFTLDETLRTFQQAYGNPKEFLFLSEYGMCELASQAWSTKKIHDGIFICNKTLTPFAINLRERRALREGEYGFLAFFDSINMESWPTIITEDIACIVNQEERIFNLKGRSPDATLKGCSLNVKESFFFLDMDSNNENNNSSLPNSSQIQKQFSSPQEIHDFIETLNPAIWTPNCWADLAESLNSWNDIQIHNPNLLSDKNILIIASANIPITWLYPARIASLLGAKSIHIKLPSLRADDPVSAKIRLKIWDLAEKLSPYLLPTTIIVEKTRSLTKEFHEFDKVIVFGTDTTIATFQKLVQTSNLQLIPQGDVKNSLKVSLQHSTDDVAKLCSLWFGRGCLTPICLFMSGRSPNQIVDGIKEFQLILEKNFSDRYRDENINPQFIHENQLLYTAIIVKNLGLDPSKTIFSGKTTHVFNFTKLSSEELLQSRLDFSFGGSGFVFVLDESVKSSLPQLSSEKIIPALNDKHGGKTWEEWFTN</sequence>
<organism evidence="1 2">
    <name type="scientific">Spirobacillus cienkowskii</name>
    <dbReference type="NCBI Taxonomy" id="495820"/>
    <lineage>
        <taxon>Bacteria</taxon>
        <taxon>Pseudomonadati</taxon>
        <taxon>Bdellovibrionota</taxon>
        <taxon>Oligoflexia</taxon>
        <taxon>Silvanigrellales</taxon>
        <taxon>Spirobacillus</taxon>
    </lineage>
</organism>
<reference evidence="1" key="1">
    <citation type="submission" date="2018-04" db="EMBL/GenBank/DDBJ databases">
        <title>Draft genome sequence of the Candidatus Spirobacillus cienkowskii, a pathogen of freshwater Daphnia species, reconstructed from hemolymph metagenomic reads.</title>
        <authorList>
            <person name="Bresciani L."/>
            <person name="Lemos L.N."/>
            <person name="Wale N."/>
            <person name="Lin J.Y."/>
            <person name="Fernandes G.R."/>
            <person name="Duffy M.A."/>
            <person name="Rodrigues J.M."/>
        </authorList>
    </citation>
    <scope>NUCLEOTIDE SEQUENCE [LARGE SCALE GENOMIC DNA]</scope>
    <source>
        <strain evidence="1">Binning01</strain>
    </source>
</reference>